<evidence type="ECO:0000256" key="1">
    <source>
        <dbReference type="ARBA" id="ARBA00023002"/>
    </source>
</evidence>
<reference evidence="3 4" key="1">
    <citation type="submission" date="2019-04" db="EMBL/GenBank/DDBJ databases">
        <authorList>
            <person name="Jiang L."/>
        </authorList>
    </citation>
    <scope>NUCLEOTIDE SEQUENCE [LARGE SCALE GENOMIC DNA]</scope>
    <source>
        <strain evidence="3 4">YIM 131853</strain>
    </source>
</reference>
<dbReference type="InterPro" id="IPR006094">
    <property type="entry name" value="Oxid_FAD_bind_N"/>
</dbReference>
<dbReference type="PROSITE" id="PS51387">
    <property type="entry name" value="FAD_PCMH"/>
    <property type="match status" value="1"/>
</dbReference>
<dbReference type="EMBL" id="SSSM01000005">
    <property type="protein sequence ID" value="THG30145.1"/>
    <property type="molecule type" value="Genomic_DNA"/>
</dbReference>
<dbReference type="RefSeq" id="WP_136428605.1">
    <property type="nucleotide sequence ID" value="NZ_SSSM01000005.1"/>
</dbReference>
<dbReference type="Proteomes" id="UP000309133">
    <property type="component" value="Unassembled WGS sequence"/>
</dbReference>
<dbReference type="Gene3D" id="3.30.70.2520">
    <property type="match status" value="1"/>
</dbReference>
<keyword evidence="1" id="KW-0560">Oxidoreductase</keyword>
<dbReference type="InterPro" id="IPR016169">
    <property type="entry name" value="FAD-bd_PCMH_sub2"/>
</dbReference>
<dbReference type="Gene3D" id="3.30.70.2530">
    <property type="match status" value="1"/>
</dbReference>
<dbReference type="Pfam" id="PF04030">
    <property type="entry name" value="ALO"/>
    <property type="match status" value="1"/>
</dbReference>
<gene>
    <name evidence="3" type="ORF">E6C64_16075</name>
</gene>
<comment type="caution">
    <text evidence="3">The sequence shown here is derived from an EMBL/GenBank/DDBJ whole genome shotgun (WGS) entry which is preliminary data.</text>
</comment>
<dbReference type="Gene3D" id="1.10.45.10">
    <property type="entry name" value="Vanillyl-alcohol Oxidase, Chain A, domain 4"/>
    <property type="match status" value="1"/>
</dbReference>
<organism evidence="3 4">
    <name type="scientific">Naasia lichenicola</name>
    <dbReference type="NCBI Taxonomy" id="2565933"/>
    <lineage>
        <taxon>Bacteria</taxon>
        <taxon>Bacillati</taxon>
        <taxon>Actinomycetota</taxon>
        <taxon>Actinomycetes</taxon>
        <taxon>Micrococcales</taxon>
        <taxon>Microbacteriaceae</taxon>
        <taxon>Naasia</taxon>
    </lineage>
</organism>
<dbReference type="PANTHER" id="PTHR43762">
    <property type="entry name" value="L-GULONOLACTONE OXIDASE"/>
    <property type="match status" value="1"/>
</dbReference>
<feature type="domain" description="FAD-binding PCMH-type" evidence="2">
    <location>
        <begin position="16"/>
        <end position="180"/>
    </location>
</feature>
<dbReference type="GO" id="GO:0071949">
    <property type="term" value="F:FAD binding"/>
    <property type="evidence" value="ECO:0007669"/>
    <property type="project" value="InterPro"/>
</dbReference>
<dbReference type="SUPFAM" id="SSF56176">
    <property type="entry name" value="FAD-binding/transporter-associated domain-like"/>
    <property type="match status" value="1"/>
</dbReference>
<dbReference type="AlphaFoldDB" id="A0A4S4FLE9"/>
<protein>
    <submittedName>
        <fullName evidence="3">FAD-binding protein</fullName>
    </submittedName>
</protein>
<evidence type="ECO:0000313" key="4">
    <source>
        <dbReference type="Proteomes" id="UP000309133"/>
    </source>
</evidence>
<proteinExistence type="predicted"/>
<dbReference type="Gene3D" id="3.30.465.10">
    <property type="match status" value="1"/>
</dbReference>
<dbReference type="Gene3D" id="3.30.43.10">
    <property type="entry name" value="Uridine Diphospho-n-acetylenolpyruvylglucosamine Reductase, domain 2"/>
    <property type="match status" value="1"/>
</dbReference>
<evidence type="ECO:0000259" key="2">
    <source>
        <dbReference type="PROSITE" id="PS51387"/>
    </source>
</evidence>
<accession>A0A4S4FLE9</accession>
<keyword evidence="4" id="KW-1185">Reference proteome</keyword>
<dbReference type="GO" id="GO:0003885">
    <property type="term" value="F:D-arabinono-1,4-lactone oxidase activity"/>
    <property type="evidence" value="ECO:0007669"/>
    <property type="project" value="InterPro"/>
</dbReference>
<evidence type="ECO:0000313" key="3">
    <source>
        <dbReference type="EMBL" id="THG30145.1"/>
    </source>
</evidence>
<dbReference type="InterPro" id="IPR016166">
    <property type="entry name" value="FAD-bd_PCMH"/>
</dbReference>
<dbReference type="PIRSF" id="PIRSF000136">
    <property type="entry name" value="LGO_GLO"/>
    <property type="match status" value="1"/>
</dbReference>
<dbReference type="OrthoDB" id="9800184at2"/>
<dbReference type="InterPro" id="IPR010031">
    <property type="entry name" value="FAD_lactone_oxidase-like"/>
</dbReference>
<dbReference type="InterPro" id="IPR036318">
    <property type="entry name" value="FAD-bd_PCMH-like_sf"/>
</dbReference>
<dbReference type="InterPro" id="IPR007173">
    <property type="entry name" value="ALO_C"/>
</dbReference>
<dbReference type="InterPro" id="IPR016171">
    <property type="entry name" value="Vanillyl_alc_oxidase_C-sub2"/>
</dbReference>
<name>A0A4S4FLE9_9MICO</name>
<dbReference type="Pfam" id="PF01565">
    <property type="entry name" value="FAD_binding_4"/>
    <property type="match status" value="1"/>
</dbReference>
<dbReference type="GO" id="GO:0016020">
    <property type="term" value="C:membrane"/>
    <property type="evidence" value="ECO:0007669"/>
    <property type="project" value="InterPro"/>
</dbReference>
<dbReference type="PANTHER" id="PTHR43762:SF1">
    <property type="entry name" value="D-ARABINONO-1,4-LACTONE OXIDASE"/>
    <property type="match status" value="1"/>
</dbReference>
<dbReference type="GO" id="GO:0080049">
    <property type="term" value="F:L-gulono-1,4-lactone dehydrogenase activity"/>
    <property type="evidence" value="ECO:0007669"/>
    <property type="project" value="TreeGrafter"/>
</dbReference>
<sequence>MTDSTSDAGSNWAGTHRYGAAALHRPTTIGEAQALVAGATRIRALGSRHSFNDLADTDGVLISLAELEDEPLIDAEASTVTVTGGTSYGELAVFLEQRGWALHNMGSLPHISIAGATATGTHGSGDRNGSLSSAVVAVERIGADGDLVRLSDRDPDFAGAVIALGAIGVVTRLTLRIQPSYQVRQDVFVDLPWSTARAELDAIMASAYSVSLFTDWRESAVQQVWVKTRIGEAEPDPGSGFFGAASAGEKVMSPADEGHDNTTTQGGLPGPWSERLPHFRLDATPSNGDEIQTEYFVDRTRAIEAVTAVHGLRELLQPHLLISELRSVAGDSQWLSPTRGAASLAIHFTWKNHPTEVRALLPTLEAALAPFDARPHWGKWFALAADDVVPKYPHLAAFRNLADRMDPTGKFRNAYLQRVLGL</sequence>
<dbReference type="InterPro" id="IPR016167">
    <property type="entry name" value="FAD-bd_PCMH_sub1"/>
</dbReference>